<dbReference type="EMBL" id="JBHTIF010000001">
    <property type="protein sequence ID" value="MFD0725785.1"/>
    <property type="molecule type" value="Genomic_DNA"/>
</dbReference>
<reference evidence="4" key="1">
    <citation type="journal article" date="2019" name="Int. J. Syst. Evol. Microbiol.">
        <title>The Global Catalogue of Microorganisms (GCM) 10K type strain sequencing project: providing services to taxonomists for standard genome sequencing and annotation.</title>
        <authorList>
            <consortium name="The Broad Institute Genomics Platform"/>
            <consortium name="The Broad Institute Genome Sequencing Center for Infectious Disease"/>
            <person name="Wu L."/>
            <person name="Ma J."/>
        </authorList>
    </citation>
    <scope>NUCLEOTIDE SEQUENCE [LARGE SCALE GENOMIC DNA]</scope>
    <source>
        <strain evidence="4">CCUG 55585</strain>
    </source>
</reference>
<comment type="caution">
    <text evidence="3">The sequence shown here is derived from an EMBL/GenBank/DDBJ whole genome shotgun (WGS) entry which is preliminary data.</text>
</comment>
<feature type="compositionally biased region" description="Gly residues" evidence="1">
    <location>
        <begin position="100"/>
        <end position="110"/>
    </location>
</feature>
<dbReference type="RefSeq" id="WP_386823368.1">
    <property type="nucleotide sequence ID" value="NZ_JBHTIF010000001.1"/>
</dbReference>
<dbReference type="Proteomes" id="UP001597110">
    <property type="component" value="Unassembled WGS sequence"/>
</dbReference>
<feature type="chain" id="PRO_5045889839" evidence="2">
    <location>
        <begin position="30"/>
        <end position="311"/>
    </location>
</feature>
<dbReference type="InterPro" id="IPR021381">
    <property type="entry name" value="DUF3011"/>
</dbReference>
<keyword evidence="2" id="KW-0732">Signal</keyword>
<feature type="signal peptide" evidence="2">
    <location>
        <begin position="1"/>
        <end position="29"/>
    </location>
</feature>
<evidence type="ECO:0000313" key="4">
    <source>
        <dbReference type="Proteomes" id="UP001597110"/>
    </source>
</evidence>
<evidence type="ECO:0000313" key="3">
    <source>
        <dbReference type="EMBL" id="MFD0725785.1"/>
    </source>
</evidence>
<dbReference type="Pfam" id="PF11218">
    <property type="entry name" value="DUF3011"/>
    <property type="match status" value="1"/>
</dbReference>
<keyword evidence="4" id="KW-1185">Reference proteome</keyword>
<feature type="region of interest" description="Disordered" evidence="1">
    <location>
        <begin position="100"/>
        <end position="120"/>
    </location>
</feature>
<organism evidence="3 4">
    <name type="scientific">Lysobacter brunescens</name>
    <dbReference type="NCBI Taxonomy" id="262323"/>
    <lineage>
        <taxon>Bacteria</taxon>
        <taxon>Pseudomonadati</taxon>
        <taxon>Pseudomonadota</taxon>
        <taxon>Gammaproteobacteria</taxon>
        <taxon>Lysobacterales</taxon>
        <taxon>Lysobacteraceae</taxon>
        <taxon>Lysobacter</taxon>
    </lineage>
</organism>
<sequence>MTRFTIPLLLSATLAGAVVAALPITSAHAQIGARAYAPERLWELSPAEQRRVISLEYSEQSGGRRIPEDQMRFYLDQVRLSRWTFSRVKADIAESLGYQGGGSYPPGQGNGNTIRCESRDNRQQTCRTPWRGRSELVRQLSGTPCNEGQNWSSSNGQVWVRGGCRAEFREARWDNGGGGIGTDIRCESADGRYRQCGGNLYGTPRLVRQLSDTACREGQNWGLRNGYLWVDNGCRGIFRVDRNGGGGGDYSVTCTSENNRYTTCAWDRNRGVPRLIQQLSDSPCIEGSSWGYDWRNGLWVNRGCRARFGAR</sequence>
<proteinExistence type="predicted"/>
<protein>
    <submittedName>
        <fullName evidence="3">DUF3011 domain-containing protein</fullName>
    </submittedName>
</protein>
<evidence type="ECO:0000256" key="2">
    <source>
        <dbReference type="SAM" id="SignalP"/>
    </source>
</evidence>
<gene>
    <name evidence="3" type="ORF">ACFQ0E_09255</name>
</gene>
<evidence type="ECO:0000256" key="1">
    <source>
        <dbReference type="SAM" id="MobiDB-lite"/>
    </source>
</evidence>
<name>A0ABW2YBY6_9GAMM</name>
<accession>A0ABW2YBY6</accession>